<reference evidence="1" key="1">
    <citation type="submission" date="2018-02" db="EMBL/GenBank/DDBJ databases">
        <title>Rhizophora mucronata_Transcriptome.</title>
        <authorList>
            <person name="Meera S.P."/>
            <person name="Sreeshan A."/>
            <person name="Augustine A."/>
        </authorList>
    </citation>
    <scope>NUCLEOTIDE SEQUENCE</scope>
    <source>
        <tissue evidence="1">Leaf</tissue>
    </source>
</reference>
<protein>
    <submittedName>
        <fullName evidence="1">Uncharacterized protein</fullName>
    </submittedName>
</protein>
<dbReference type="AlphaFoldDB" id="A0A2P2MY84"/>
<evidence type="ECO:0000313" key="1">
    <source>
        <dbReference type="EMBL" id="MBX35191.1"/>
    </source>
</evidence>
<proteinExistence type="predicted"/>
<accession>A0A2P2MY84</accession>
<name>A0A2P2MY84_RHIMU</name>
<sequence length="32" mass="3640">MSIIATVILSLAQANLENFTQQFIEEKTPELF</sequence>
<organism evidence="1">
    <name type="scientific">Rhizophora mucronata</name>
    <name type="common">Asiatic mangrove</name>
    <dbReference type="NCBI Taxonomy" id="61149"/>
    <lineage>
        <taxon>Eukaryota</taxon>
        <taxon>Viridiplantae</taxon>
        <taxon>Streptophyta</taxon>
        <taxon>Embryophyta</taxon>
        <taxon>Tracheophyta</taxon>
        <taxon>Spermatophyta</taxon>
        <taxon>Magnoliopsida</taxon>
        <taxon>eudicotyledons</taxon>
        <taxon>Gunneridae</taxon>
        <taxon>Pentapetalae</taxon>
        <taxon>rosids</taxon>
        <taxon>fabids</taxon>
        <taxon>Malpighiales</taxon>
        <taxon>Rhizophoraceae</taxon>
        <taxon>Rhizophora</taxon>
    </lineage>
</organism>
<dbReference type="EMBL" id="GGEC01054707">
    <property type="protein sequence ID" value="MBX35191.1"/>
    <property type="molecule type" value="Transcribed_RNA"/>
</dbReference>